<dbReference type="Proteomes" id="UP001155110">
    <property type="component" value="Unassembled WGS sequence"/>
</dbReference>
<keyword evidence="2" id="KW-1133">Transmembrane helix</keyword>
<dbReference type="Proteomes" id="UP001155027">
    <property type="component" value="Unassembled WGS sequence"/>
</dbReference>
<reference evidence="3" key="1">
    <citation type="submission" date="2022-08" db="EMBL/GenBank/DDBJ databases">
        <title>Genomic Encyclopedia of Type Strains, Phase V (KMG-V): Genome sequencing to study the core and pangenomes of soil and plant-associated prokaryotes.</title>
        <authorList>
            <person name="Whitman W."/>
        </authorList>
    </citation>
    <scope>NUCLEOTIDE SEQUENCE</scope>
    <source>
        <strain evidence="3">0</strain>
        <strain evidence="5">SP2016B</strain>
        <strain evidence="6">SP3002</strain>
        <strain evidence="4">SP3049</strain>
    </source>
</reference>
<organism evidence="3 7">
    <name type="scientific">Salinibacter ruber</name>
    <dbReference type="NCBI Taxonomy" id="146919"/>
    <lineage>
        <taxon>Bacteria</taxon>
        <taxon>Pseudomonadati</taxon>
        <taxon>Rhodothermota</taxon>
        <taxon>Rhodothermia</taxon>
        <taxon>Rhodothermales</taxon>
        <taxon>Salinibacteraceae</taxon>
        <taxon>Salinibacter</taxon>
    </lineage>
</organism>
<evidence type="ECO:0000313" key="7">
    <source>
        <dbReference type="Proteomes" id="UP001155027"/>
    </source>
</evidence>
<evidence type="ECO:0000313" key="6">
    <source>
        <dbReference type="EMBL" id="MCS4156170.1"/>
    </source>
</evidence>
<dbReference type="Proteomes" id="UP001155057">
    <property type="component" value="Unassembled WGS sequence"/>
</dbReference>
<dbReference type="EMBL" id="JANUAE010000006">
    <property type="protein sequence ID" value="MCS3710392.1"/>
    <property type="molecule type" value="Genomic_DNA"/>
</dbReference>
<dbReference type="RefSeq" id="WP_013061548.1">
    <property type="nucleotide sequence ID" value="NZ_CALTSH010000005.1"/>
</dbReference>
<dbReference type="EMBL" id="JANTZM010000001">
    <property type="protein sequence ID" value="MCS4156170.1"/>
    <property type="molecule type" value="Genomic_DNA"/>
</dbReference>
<feature type="region of interest" description="Disordered" evidence="1">
    <location>
        <begin position="36"/>
        <end position="101"/>
    </location>
</feature>
<dbReference type="EMBL" id="JANUAU010000008">
    <property type="protein sequence ID" value="MCS3678589.1"/>
    <property type="molecule type" value="Genomic_DNA"/>
</dbReference>
<gene>
    <name evidence="4" type="ORF">GGP61_002002</name>
    <name evidence="3" type="ORF">GGP71_002528</name>
    <name evidence="5" type="ORF">GGP82_001612</name>
    <name evidence="6" type="ORF">GGP99_000101</name>
</gene>
<evidence type="ECO:0000313" key="5">
    <source>
        <dbReference type="EMBL" id="MCS3865063.1"/>
    </source>
</evidence>
<feature type="transmembrane region" description="Helical" evidence="2">
    <location>
        <begin position="12"/>
        <end position="30"/>
    </location>
</feature>
<accession>A0A9X2PXX3</accession>
<protein>
    <submittedName>
        <fullName evidence="3">Uncharacterized protein</fullName>
    </submittedName>
</protein>
<evidence type="ECO:0000313" key="4">
    <source>
        <dbReference type="EMBL" id="MCS3710392.1"/>
    </source>
</evidence>
<evidence type="ECO:0000313" key="3">
    <source>
        <dbReference type="EMBL" id="MCS3678589.1"/>
    </source>
</evidence>
<name>A0A9X2PXX3_9BACT</name>
<dbReference type="GeneID" id="83727885"/>
<comment type="caution">
    <text evidence="3">The sequence shown here is derived from an EMBL/GenBank/DDBJ whole genome shotgun (WGS) entry which is preliminary data.</text>
</comment>
<dbReference type="Proteomes" id="UP001155034">
    <property type="component" value="Unassembled WGS sequence"/>
</dbReference>
<evidence type="ECO:0000256" key="1">
    <source>
        <dbReference type="SAM" id="MobiDB-lite"/>
    </source>
</evidence>
<sequence>MSRQHGLSQTRIMEYLVLGIILYFILRTSGNLVRLMGGEEGTSSRKGPTHESPSRQTEWKGPSPRKRTGTARDEPTFWGKDVEDANWRDVNGEASPQGSSR</sequence>
<dbReference type="AlphaFoldDB" id="A0A9X2PXX3"/>
<feature type="compositionally biased region" description="Basic and acidic residues" evidence="1">
    <location>
        <begin position="70"/>
        <end position="91"/>
    </location>
</feature>
<keyword evidence="2" id="KW-0472">Membrane</keyword>
<dbReference type="EMBL" id="JANTYZ010000003">
    <property type="protein sequence ID" value="MCS3865063.1"/>
    <property type="molecule type" value="Genomic_DNA"/>
</dbReference>
<keyword evidence="2" id="KW-0812">Transmembrane</keyword>
<evidence type="ECO:0000256" key="2">
    <source>
        <dbReference type="SAM" id="Phobius"/>
    </source>
</evidence>
<proteinExistence type="predicted"/>